<proteinExistence type="inferred from homology"/>
<dbReference type="RefSeq" id="WP_189583456.1">
    <property type="nucleotide sequence ID" value="NZ_BMYV01000001.1"/>
</dbReference>
<name>A0A918KJE4_9PROT</name>
<feature type="transmembrane region" description="Helical" evidence="6">
    <location>
        <begin position="199"/>
        <end position="221"/>
    </location>
</feature>
<comment type="caution">
    <text evidence="7">The sequence shown here is derived from an EMBL/GenBank/DDBJ whole genome shotgun (WGS) entry which is preliminary data.</text>
</comment>
<dbReference type="PANTHER" id="PTHR21716">
    <property type="entry name" value="TRANSMEMBRANE PROTEIN"/>
    <property type="match status" value="1"/>
</dbReference>
<evidence type="ECO:0000313" key="8">
    <source>
        <dbReference type="Proteomes" id="UP000600865"/>
    </source>
</evidence>
<evidence type="ECO:0000256" key="3">
    <source>
        <dbReference type="ARBA" id="ARBA00022692"/>
    </source>
</evidence>
<evidence type="ECO:0000313" key="7">
    <source>
        <dbReference type="EMBL" id="GGX65622.1"/>
    </source>
</evidence>
<keyword evidence="5 6" id="KW-0472">Membrane</keyword>
<protein>
    <submittedName>
        <fullName evidence="7">AI-2E family transporter</fullName>
    </submittedName>
</protein>
<feature type="transmembrane region" description="Helical" evidence="6">
    <location>
        <begin position="9"/>
        <end position="27"/>
    </location>
</feature>
<dbReference type="AlphaFoldDB" id="A0A918KJE4"/>
<accession>A0A918KJE4</accession>
<sequence length="365" mass="39624">MMITTTDTTIRATLLFLAGMALIGLLYTTRDLLAPFALAIFVWLIIDAFAQWMDGLSPKFPYWLALSIAVLTVVALMFGFTFVIVDTVGDVIRESPKYEKRLGEIFAYIADKTGQESMTWESMDENFKLTDKITGGLGAFAATVQGVVSEFFLIALYVVFLFAAQSTFPKKMDDLFPNEKRRGQAAKVGARIRISIEKYLSVQTIISLMQTVISYIGMTALGLDNALFWALVIFVLNYIPIVGGLAAVAFPVIFALVQFDSLGRVAILAGVLFGAQFVIGNTIQPKMMGDSMNLSALVVILALSVWSALWGGVGAFLSAPLTVIIMIILAQFPTTRWIAVLLSADGNPDMDGDGIPDVPAPTPSL</sequence>
<dbReference type="GO" id="GO:0055085">
    <property type="term" value="P:transmembrane transport"/>
    <property type="evidence" value="ECO:0007669"/>
    <property type="project" value="TreeGrafter"/>
</dbReference>
<dbReference type="PANTHER" id="PTHR21716:SF64">
    <property type="entry name" value="AI-2 TRANSPORT PROTEIN TQSA"/>
    <property type="match status" value="1"/>
</dbReference>
<feature type="transmembrane region" description="Helical" evidence="6">
    <location>
        <begin position="62"/>
        <end position="85"/>
    </location>
</feature>
<evidence type="ECO:0000256" key="5">
    <source>
        <dbReference type="ARBA" id="ARBA00023136"/>
    </source>
</evidence>
<reference evidence="7 8" key="1">
    <citation type="journal article" date="2014" name="Int. J. Syst. Evol. Microbiol.">
        <title>Complete genome sequence of Corynebacterium casei LMG S-19264T (=DSM 44701T), isolated from a smear-ripened cheese.</title>
        <authorList>
            <consortium name="US DOE Joint Genome Institute (JGI-PGF)"/>
            <person name="Walter F."/>
            <person name="Albersmeier A."/>
            <person name="Kalinowski J."/>
            <person name="Ruckert C."/>
        </authorList>
    </citation>
    <scope>NUCLEOTIDE SEQUENCE [LARGE SCALE GENOMIC DNA]</scope>
    <source>
        <strain evidence="7 8">KCTC 23968</strain>
    </source>
</reference>
<evidence type="ECO:0000256" key="2">
    <source>
        <dbReference type="ARBA" id="ARBA00009773"/>
    </source>
</evidence>
<dbReference type="InterPro" id="IPR002549">
    <property type="entry name" value="AI-2E-like"/>
</dbReference>
<dbReference type="EMBL" id="BMYV01000001">
    <property type="protein sequence ID" value="GGX65622.1"/>
    <property type="molecule type" value="Genomic_DNA"/>
</dbReference>
<comment type="subcellular location">
    <subcellularLocation>
        <location evidence="1">Membrane</location>
        <topology evidence="1">Multi-pass membrane protein</topology>
    </subcellularLocation>
</comment>
<gene>
    <name evidence="7" type="ORF">GCM10011309_14850</name>
</gene>
<dbReference type="GO" id="GO:0016020">
    <property type="term" value="C:membrane"/>
    <property type="evidence" value="ECO:0007669"/>
    <property type="project" value="UniProtKB-SubCell"/>
</dbReference>
<comment type="similarity">
    <text evidence="2">Belongs to the autoinducer-2 exporter (AI-2E) (TC 2.A.86) family.</text>
</comment>
<keyword evidence="4 6" id="KW-1133">Transmembrane helix</keyword>
<feature type="transmembrane region" description="Helical" evidence="6">
    <location>
        <begin position="265"/>
        <end position="284"/>
    </location>
</feature>
<evidence type="ECO:0000256" key="1">
    <source>
        <dbReference type="ARBA" id="ARBA00004141"/>
    </source>
</evidence>
<evidence type="ECO:0000256" key="6">
    <source>
        <dbReference type="SAM" id="Phobius"/>
    </source>
</evidence>
<feature type="transmembrane region" description="Helical" evidence="6">
    <location>
        <begin position="33"/>
        <end position="50"/>
    </location>
</feature>
<evidence type="ECO:0000256" key="4">
    <source>
        <dbReference type="ARBA" id="ARBA00022989"/>
    </source>
</evidence>
<keyword evidence="3 6" id="KW-0812">Transmembrane</keyword>
<dbReference type="Proteomes" id="UP000600865">
    <property type="component" value="Unassembled WGS sequence"/>
</dbReference>
<feature type="transmembrane region" description="Helical" evidence="6">
    <location>
        <begin position="227"/>
        <end position="253"/>
    </location>
</feature>
<organism evidence="7 8">
    <name type="scientific">Litorimonas cladophorae</name>
    <dbReference type="NCBI Taxonomy" id="1220491"/>
    <lineage>
        <taxon>Bacteria</taxon>
        <taxon>Pseudomonadati</taxon>
        <taxon>Pseudomonadota</taxon>
        <taxon>Alphaproteobacteria</taxon>
        <taxon>Maricaulales</taxon>
        <taxon>Robiginitomaculaceae</taxon>
    </lineage>
</organism>
<keyword evidence="8" id="KW-1185">Reference proteome</keyword>
<dbReference type="Pfam" id="PF01594">
    <property type="entry name" value="AI-2E_transport"/>
    <property type="match status" value="1"/>
</dbReference>
<feature type="transmembrane region" description="Helical" evidence="6">
    <location>
        <begin position="137"/>
        <end position="163"/>
    </location>
</feature>
<feature type="transmembrane region" description="Helical" evidence="6">
    <location>
        <begin position="296"/>
        <end position="329"/>
    </location>
</feature>